<protein>
    <submittedName>
        <fullName evidence="1">DUF3299 domain-containing protein</fullName>
    </submittedName>
</protein>
<dbReference type="EMBL" id="JBHSGG010000025">
    <property type="protein sequence ID" value="MFC4728337.1"/>
    <property type="molecule type" value="Genomic_DNA"/>
</dbReference>
<reference evidence="2" key="1">
    <citation type="journal article" date="2019" name="Int. J. Syst. Evol. Microbiol.">
        <title>The Global Catalogue of Microorganisms (GCM) 10K type strain sequencing project: providing services to taxonomists for standard genome sequencing and annotation.</title>
        <authorList>
            <consortium name="The Broad Institute Genomics Platform"/>
            <consortium name="The Broad Institute Genome Sequencing Center for Infectious Disease"/>
            <person name="Wu L."/>
            <person name="Ma J."/>
        </authorList>
    </citation>
    <scope>NUCLEOTIDE SEQUENCE [LARGE SCALE GENOMIC DNA]</scope>
    <source>
        <strain evidence="2">CGMCC 1.13574</strain>
    </source>
</reference>
<dbReference type="Pfam" id="PF11736">
    <property type="entry name" value="DUF3299"/>
    <property type="match status" value="1"/>
</dbReference>
<organism evidence="1 2">
    <name type="scientific">Coralloluteibacterium thermophilum</name>
    <dbReference type="NCBI Taxonomy" id="2707049"/>
    <lineage>
        <taxon>Bacteria</taxon>
        <taxon>Pseudomonadati</taxon>
        <taxon>Pseudomonadota</taxon>
        <taxon>Gammaproteobacteria</taxon>
        <taxon>Lysobacterales</taxon>
        <taxon>Lysobacteraceae</taxon>
        <taxon>Coralloluteibacterium</taxon>
    </lineage>
</organism>
<dbReference type="RefSeq" id="WP_377004366.1">
    <property type="nucleotide sequence ID" value="NZ_JBHSGG010000025.1"/>
</dbReference>
<comment type="caution">
    <text evidence="1">The sequence shown here is derived from an EMBL/GenBank/DDBJ whole genome shotgun (WGS) entry which is preliminary data.</text>
</comment>
<dbReference type="Proteomes" id="UP001595892">
    <property type="component" value="Unassembled WGS sequence"/>
</dbReference>
<dbReference type="Gene3D" id="2.40.50.870">
    <property type="entry name" value="Protein of unknown function (DUF3299)"/>
    <property type="match status" value="1"/>
</dbReference>
<evidence type="ECO:0000313" key="1">
    <source>
        <dbReference type="EMBL" id="MFC4728337.1"/>
    </source>
</evidence>
<gene>
    <name evidence="1" type="ORF">ACFO3Q_09155</name>
</gene>
<sequence>MRVFRRPCGRPDVDVETAMLRVVKSLVLGLALLPLAALAETREIDWLELMPPDEIEALQAMAEISHDGSGPGVVFDSERTVATMDGVRGKIAGYIVPLNVDEQNRMIDMFLVPYFGACIHVPPPPPNQLIYIKPRTPQPMGEIWDAYWVEGTLKIDRTQNDMATAAYTMELDALTVIAE</sequence>
<proteinExistence type="predicted"/>
<dbReference type="InterPro" id="IPR021727">
    <property type="entry name" value="DUF3299"/>
</dbReference>
<accession>A0ABV9NJ09</accession>
<name>A0ABV9NJ09_9GAMM</name>
<keyword evidence="2" id="KW-1185">Reference proteome</keyword>
<evidence type="ECO:0000313" key="2">
    <source>
        <dbReference type="Proteomes" id="UP001595892"/>
    </source>
</evidence>